<dbReference type="InterPro" id="IPR052384">
    <property type="entry name" value="TMTC_O-mannosyltransferase"/>
</dbReference>
<accession>A0ABQ0SJG9</accession>
<dbReference type="InterPro" id="IPR019734">
    <property type="entry name" value="TPR_rpt"/>
</dbReference>
<protein>
    <recommendedName>
        <fullName evidence="4">Peptide transporter</fullName>
    </recommendedName>
</protein>
<dbReference type="SUPFAM" id="SSF48452">
    <property type="entry name" value="TPR-like"/>
    <property type="match status" value="2"/>
</dbReference>
<dbReference type="Gene3D" id="3.40.50.2000">
    <property type="entry name" value="Glycogen Phosphorylase B"/>
    <property type="match status" value="1"/>
</dbReference>
<feature type="repeat" description="TPR" evidence="1">
    <location>
        <begin position="182"/>
        <end position="215"/>
    </location>
</feature>
<reference evidence="2 3" key="1">
    <citation type="submission" date="2019-06" db="EMBL/GenBank/DDBJ databases">
        <title>Whole genome shotgun sequence of Komagataeibacter hansenii NBRC 14820.</title>
        <authorList>
            <person name="Hosoyama A."/>
            <person name="Uohara A."/>
            <person name="Ohji S."/>
            <person name="Ichikawa N."/>
        </authorList>
    </citation>
    <scope>NUCLEOTIDE SEQUENCE [LARGE SCALE GENOMIC DNA]</scope>
    <source>
        <strain evidence="2 3">NBRC 14820</strain>
    </source>
</reference>
<dbReference type="RefSeq" id="WP_231106196.1">
    <property type="nucleotide sequence ID" value="NZ_BJNN01000125.1"/>
</dbReference>
<dbReference type="SUPFAM" id="SSF53756">
    <property type="entry name" value="UDP-Glycosyltransferase/glycogen phosphorylase"/>
    <property type="match status" value="1"/>
</dbReference>
<dbReference type="PANTHER" id="PTHR44216:SF3">
    <property type="entry name" value="PROTEIN O-MANNOSYL-TRANSFERASE TMTC2"/>
    <property type="match status" value="1"/>
</dbReference>
<dbReference type="PROSITE" id="PS50005">
    <property type="entry name" value="TPR"/>
    <property type="match status" value="1"/>
</dbReference>
<dbReference type="Proteomes" id="UP000319478">
    <property type="component" value="Unassembled WGS sequence"/>
</dbReference>
<name>A0ABQ0SJG9_NOVHA</name>
<organism evidence="2 3">
    <name type="scientific">Novacetimonas hansenii</name>
    <name type="common">Komagataeibacter hansenii</name>
    <dbReference type="NCBI Taxonomy" id="436"/>
    <lineage>
        <taxon>Bacteria</taxon>
        <taxon>Pseudomonadati</taxon>
        <taxon>Pseudomonadota</taxon>
        <taxon>Alphaproteobacteria</taxon>
        <taxon>Acetobacterales</taxon>
        <taxon>Acetobacteraceae</taxon>
        <taxon>Novacetimonas</taxon>
    </lineage>
</organism>
<dbReference type="InterPro" id="IPR011990">
    <property type="entry name" value="TPR-like_helical_dom_sf"/>
</dbReference>
<keyword evidence="1" id="KW-0802">TPR repeat</keyword>
<comment type="caution">
    <text evidence="2">The sequence shown here is derived from an EMBL/GenBank/DDBJ whole genome shotgun (WGS) entry which is preliminary data.</text>
</comment>
<evidence type="ECO:0000313" key="2">
    <source>
        <dbReference type="EMBL" id="GEC64532.1"/>
    </source>
</evidence>
<evidence type="ECO:0008006" key="4">
    <source>
        <dbReference type="Google" id="ProtNLM"/>
    </source>
</evidence>
<dbReference type="Pfam" id="PF01075">
    <property type="entry name" value="Glyco_transf_9"/>
    <property type="match status" value="1"/>
</dbReference>
<sequence>MARTGQTETHQHDTARTERLRQAMQHLENGGFAQARAIVEPLCDDRRADIILAHALAGCGRSARAARMLCRLAQDNPTARHPAQDMMTLLLRHSRLEEIETTLHATLRQTPNDIRLYDQLGEFLLLHARTEEAIEVLVEGCRRHPSALRTGNLLAVTQNETGEAHKAQALLRHLLTYHPQSAMTHANLAHILTIDNKVDEALHHHAQALALRPDDPHIHLNHAMTLLKAGRHADGWPEYEWRLRIPGRLKYPPERLLPTLNQDGKLTGQRILILSEAGLGDMLMYLRFVPALIRRGARVTLQVPREILPLAARIYGVERVIDPLRPVPAHDWHCPFGSLPRVLAQTSDIIGAPVPYLQADPHKVLAWADYMPPRPGLRVGLVWGGASRPGVAQAQAIDRKRSMNLVQLACLSTIPGLYLVNLQRGQHARQMTDIPDGMQLYDPMDDVHDMDDTAAIIMNLDIVVSVDTSIVHLAGALGRPVIMMDRYDNCWRWQSGQEDSQWYPHLRIVRQSRPGAWDGVVARVHDLLQAATIRHTAPMH</sequence>
<dbReference type="Gene3D" id="1.25.40.10">
    <property type="entry name" value="Tetratricopeptide repeat domain"/>
    <property type="match status" value="1"/>
</dbReference>
<dbReference type="PANTHER" id="PTHR44216">
    <property type="entry name" value="PROTEIN O-MANNOSYL-TRANSFERASE TMTC2"/>
    <property type="match status" value="1"/>
</dbReference>
<dbReference type="EMBL" id="BJNN01000125">
    <property type="protein sequence ID" value="GEC64532.1"/>
    <property type="molecule type" value="Genomic_DNA"/>
</dbReference>
<proteinExistence type="predicted"/>
<evidence type="ECO:0000313" key="3">
    <source>
        <dbReference type="Proteomes" id="UP000319478"/>
    </source>
</evidence>
<dbReference type="InterPro" id="IPR002201">
    <property type="entry name" value="Glyco_trans_9"/>
</dbReference>
<dbReference type="SMART" id="SM00028">
    <property type="entry name" value="TPR"/>
    <property type="match status" value="2"/>
</dbReference>
<gene>
    <name evidence="2" type="ORF">GHA01_23810</name>
</gene>
<keyword evidence="3" id="KW-1185">Reference proteome</keyword>
<evidence type="ECO:0000256" key="1">
    <source>
        <dbReference type="PROSITE-ProRule" id="PRU00339"/>
    </source>
</evidence>